<protein>
    <submittedName>
        <fullName evidence="1">Uncharacterized protein</fullName>
    </submittedName>
</protein>
<evidence type="ECO:0000313" key="2">
    <source>
        <dbReference type="Proteomes" id="UP001281147"/>
    </source>
</evidence>
<sequence length="301" mass="34622">MAVEANEGQQRCGALFFDTPAPAEDPQSCEASSFSSPGTPHLQRMPAQIRNHIYELLFGDDEIDITQPWPGITGTCQRIRTETLPIFLSHSLSASIINCDGTNLFLRLSSIQELSRELRALIPNLRVNCEGRLLERTERIGVTITDQNIPLWRYLPNFDCWNDIIQHITGSGLLHKQVEWPGANPLRLSRIRPDLYIPDPDTQTVALEKYIFNKHLLTPLLKMYNFFDSDRPPIDVSRQFQGDDVTKERSAKECEKTAARVSPGHPPDFFHLTVWYEGWELEREEAILERRKQNSIKWRVD</sequence>
<name>A0ACC3MCV3_9PEZI</name>
<accession>A0ACC3MCV3</accession>
<keyword evidence="2" id="KW-1185">Reference proteome</keyword>
<dbReference type="Proteomes" id="UP001281147">
    <property type="component" value="Unassembled WGS sequence"/>
</dbReference>
<evidence type="ECO:0000313" key="1">
    <source>
        <dbReference type="EMBL" id="KAK3686326.1"/>
    </source>
</evidence>
<reference evidence="1" key="1">
    <citation type="submission" date="2023-07" db="EMBL/GenBank/DDBJ databases">
        <title>Black Yeasts Isolated from many extreme environments.</title>
        <authorList>
            <person name="Coleine C."/>
            <person name="Stajich J.E."/>
            <person name="Selbmann L."/>
        </authorList>
    </citation>
    <scope>NUCLEOTIDE SEQUENCE</scope>
    <source>
        <strain evidence="1">CCFEE 5714</strain>
    </source>
</reference>
<proteinExistence type="predicted"/>
<comment type="caution">
    <text evidence="1">The sequence shown here is derived from an EMBL/GenBank/DDBJ whole genome shotgun (WGS) entry which is preliminary data.</text>
</comment>
<gene>
    <name evidence="1" type="ORF">LTR37_019916</name>
</gene>
<organism evidence="1 2">
    <name type="scientific">Vermiconidia calcicola</name>
    <dbReference type="NCBI Taxonomy" id="1690605"/>
    <lineage>
        <taxon>Eukaryota</taxon>
        <taxon>Fungi</taxon>
        <taxon>Dikarya</taxon>
        <taxon>Ascomycota</taxon>
        <taxon>Pezizomycotina</taxon>
        <taxon>Dothideomycetes</taxon>
        <taxon>Dothideomycetidae</taxon>
        <taxon>Mycosphaerellales</taxon>
        <taxon>Extremaceae</taxon>
        <taxon>Vermiconidia</taxon>
    </lineage>
</organism>
<dbReference type="EMBL" id="JAUTXU010000325">
    <property type="protein sequence ID" value="KAK3686326.1"/>
    <property type="molecule type" value="Genomic_DNA"/>
</dbReference>